<gene>
    <name evidence="1" type="ORF">DEO72_LG8g2461</name>
</gene>
<dbReference type="EMBL" id="CP039352">
    <property type="protein sequence ID" value="QCE04425.1"/>
    <property type="molecule type" value="Genomic_DNA"/>
</dbReference>
<organism evidence="1 2">
    <name type="scientific">Vigna unguiculata</name>
    <name type="common">Cowpea</name>
    <dbReference type="NCBI Taxonomy" id="3917"/>
    <lineage>
        <taxon>Eukaryota</taxon>
        <taxon>Viridiplantae</taxon>
        <taxon>Streptophyta</taxon>
        <taxon>Embryophyta</taxon>
        <taxon>Tracheophyta</taxon>
        <taxon>Spermatophyta</taxon>
        <taxon>Magnoliopsida</taxon>
        <taxon>eudicotyledons</taxon>
        <taxon>Gunneridae</taxon>
        <taxon>Pentapetalae</taxon>
        <taxon>rosids</taxon>
        <taxon>fabids</taxon>
        <taxon>Fabales</taxon>
        <taxon>Fabaceae</taxon>
        <taxon>Papilionoideae</taxon>
        <taxon>50 kb inversion clade</taxon>
        <taxon>NPAAA clade</taxon>
        <taxon>indigoferoid/millettioid clade</taxon>
        <taxon>Phaseoleae</taxon>
        <taxon>Vigna</taxon>
    </lineage>
</organism>
<evidence type="ECO:0000313" key="1">
    <source>
        <dbReference type="EMBL" id="QCE04425.1"/>
    </source>
</evidence>
<proteinExistence type="predicted"/>
<keyword evidence="2" id="KW-1185">Reference proteome</keyword>
<name>A0A4D6MX17_VIGUN</name>
<protein>
    <submittedName>
        <fullName evidence="1">Uncharacterized protein</fullName>
    </submittedName>
</protein>
<dbReference type="Proteomes" id="UP000501690">
    <property type="component" value="Linkage Group LG8"/>
</dbReference>
<evidence type="ECO:0000313" key="2">
    <source>
        <dbReference type="Proteomes" id="UP000501690"/>
    </source>
</evidence>
<sequence length="152" mass="17836">MSGPKPARLPPKKSEQRQMYHQISGNITVWSAQSLMSNFNRRNINRFQQNMENRSRANIPRLSETESLKTPILLAWARYRAQKRPNFLAMSLRRTVPRLSETKSLITKPRSPGRAVRSQLRREVLQLSPRQDRLAWARLAEFPHCHTRILPK</sequence>
<accession>A0A4D6MX17</accession>
<reference evidence="1 2" key="1">
    <citation type="submission" date="2019-04" db="EMBL/GenBank/DDBJ databases">
        <title>An improved genome assembly and genetic linkage map for asparagus bean, Vigna unguiculata ssp. sesquipedialis.</title>
        <authorList>
            <person name="Xia Q."/>
            <person name="Zhang R."/>
            <person name="Dong Y."/>
        </authorList>
    </citation>
    <scope>NUCLEOTIDE SEQUENCE [LARGE SCALE GENOMIC DNA]</scope>
    <source>
        <tissue evidence="1">Leaf</tissue>
    </source>
</reference>
<dbReference type="AlphaFoldDB" id="A0A4D6MX17"/>